<sequence>MPPKSGRLERIKGMARAKNIAYHERNGASKVEILDSDWDTNETFWSHFGGLKAVKTIASAKDDDENYWKRTTEQMTLWRVSDASGTMKLNKIAQGELKRSMLDTKDAFILDAITGGVYVWVGKGCTMGERGKAMIWGEQFLKEKKLPPWTQVTRVLETAEPASFTQWFGEWEDTKKKKSFEPLLFQVSDESGKMVVEEIANFDQESLDGDDVMILDALNTIYVWVGAGANQDEKKGALNTAKKYLEQGNLPRHKKTSIETIYQGKETPTFKKFFKSWNDELFESVSQICQRFGEWEDTKKKKSFEPLLFQVSDESGKMVVEEIANFDQESLDGDDVMILDALNTIYVWVGAGANQDEKKGALNTAKKYLEQGNLPRHKKTSIETIYQGKETPTFKKFFKSWNDELFESDERSVANMRKLLFSNN</sequence>
<protein>
    <submittedName>
        <fullName evidence="6">Gelsolin repeat protein</fullName>
    </submittedName>
</protein>
<dbReference type="OrthoDB" id="6375767at2759"/>
<dbReference type="GO" id="GO:0051015">
    <property type="term" value="F:actin filament binding"/>
    <property type="evidence" value="ECO:0007669"/>
    <property type="project" value="InterPro"/>
</dbReference>
<dbReference type="EMBL" id="KN557048">
    <property type="protein sequence ID" value="KHJ87772.1"/>
    <property type="molecule type" value="Genomic_DNA"/>
</dbReference>
<organism evidence="6 7">
    <name type="scientific">Oesophagostomum dentatum</name>
    <name type="common">Nodular worm</name>
    <dbReference type="NCBI Taxonomy" id="61180"/>
    <lineage>
        <taxon>Eukaryota</taxon>
        <taxon>Metazoa</taxon>
        <taxon>Ecdysozoa</taxon>
        <taxon>Nematoda</taxon>
        <taxon>Chromadorea</taxon>
        <taxon>Rhabditida</taxon>
        <taxon>Rhabditina</taxon>
        <taxon>Rhabditomorpha</taxon>
        <taxon>Strongyloidea</taxon>
        <taxon>Strongylidae</taxon>
        <taxon>Oesophagostomum</taxon>
    </lineage>
</organism>
<evidence type="ECO:0000256" key="3">
    <source>
        <dbReference type="ARBA" id="ARBA00022737"/>
    </source>
</evidence>
<keyword evidence="3" id="KW-0677">Repeat</keyword>
<dbReference type="GO" id="GO:0005737">
    <property type="term" value="C:cytoplasm"/>
    <property type="evidence" value="ECO:0007669"/>
    <property type="project" value="TreeGrafter"/>
</dbReference>
<gene>
    <name evidence="6" type="ORF">OESDEN_12445</name>
</gene>
<reference evidence="6 7" key="1">
    <citation type="submission" date="2014-03" db="EMBL/GenBank/DDBJ databases">
        <title>Draft genome of the hookworm Oesophagostomum dentatum.</title>
        <authorList>
            <person name="Mitreva M."/>
        </authorList>
    </citation>
    <scope>NUCLEOTIDE SEQUENCE [LARGE SCALE GENOMIC DNA]</scope>
    <source>
        <strain evidence="6 7">OD-Hann</strain>
    </source>
</reference>
<dbReference type="CDD" id="cd11291">
    <property type="entry name" value="gelsolin_S6_like"/>
    <property type="match status" value="2"/>
</dbReference>
<comment type="similarity">
    <text evidence="1">Belongs to the villin/gelsolin family.</text>
</comment>
<evidence type="ECO:0000256" key="4">
    <source>
        <dbReference type="ARBA" id="ARBA00023203"/>
    </source>
</evidence>
<dbReference type="PANTHER" id="PTHR11977:SF51">
    <property type="entry name" value="PROTEIN FLIGHTLESS-1 HOMOLOG"/>
    <property type="match status" value="1"/>
</dbReference>
<evidence type="ECO:0000259" key="5">
    <source>
        <dbReference type="Pfam" id="PF00626"/>
    </source>
</evidence>
<dbReference type="GO" id="GO:0008154">
    <property type="term" value="P:actin polymerization or depolymerization"/>
    <property type="evidence" value="ECO:0007669"/>
    <property type="project" value="TreeGrafter"/>
</dbReference>
<feature type="domain" description="Gelsolin-like" evidence="5">
    <location>
        <begin position="95"/>
        <end position="164"/>
    </location>
</feature>
<dbReference type="Pfam" id="PF00626">
    <property type="entry name" value="Gelsolin"/>
    <property type="match status" value="3"/>
</dbReference>
<evidence type="ECO:0000256" key="2">
    <source>
        <dbReference type="ARBA" id="ARBA00022467"/>
    </source>
</evidence>
<dbReference type="SUPFAM" id="SSF55753">
    <property type="entry name" value="Actin depolymerizing proteins"/>
    <property type="match status" value="3"/>
</dbReference>
<accession>A0A0B1SW73</accession>
<dbReference type="GO" id="GO:0051016">
    <property type="term" value="P:barbed-end actin filament capping"/>
    <property type="evidence" value="ECO:0007669"/>
    <property type="project" value="TreeGrafter"/>
</dbReference>
<evidence type="ECO:0000313" key="7">
    <source>
        <dbReference type="Proteomes" id="UP000053660"/>
    </source>
</evidence>
<dbReference type="FunFam" id="3.40.20.10:FF:000005">
    <property type="entry name" value="Gelsolin"/>
    <property type="match status" value="2"/>
</dbReference>
<keyword evidence="2" id="KW-0117">Actin capping</keyword>
<keyword evidence="7" id="KW-1185">Reference proteome</keyword>
<dbReference type="GO" id="GO:0005546">
    <property type="term" value="F:phosphatidylinositol-4,5-bisphosphate binding"/>
    <property type="evidence" value="ECO:0007669"/>
    <property type="project" value="TreeGrafter"/>
</dbReference>
<dbReference type="GO" id="GO:0015629">
    <property type="term" value="C:actin cytoskeleton"/>
    <property type="evidence" value="ECO:0007669"/>
    <property type="project" value="TreeGrafter"/>
</dbReference>
<dbReference type="InterPro" id="IPR007122">
    <property type="entry name" value="Villin/Gelsolin"/>
</dbReference>
<dbReference type="AlphaFoldDB" id="A0A0B1SW73"/>
<dbReference type="GO" id="GO:0051014">
    <property type="term" value="P:actin filament severing"/>
    <property type="evidence" value="ECO:0007669"/>
    <property type="project" value="TreeGrafter"/>
</dbReference>
<dbReference type="InterPro" id="IPR029006">
    <property type="entry name" value="ADF-H/Gelsolin-like_dom_sf"/>
</dbReference>
<dbReference type="SMART" id="SM00262">
    <property type="entry name" value="GEL"/>
    <property type="match status" value="3"/>
</dbReference>
<evidence type="ECO:0000256" key="1">
    <source>
        <dbReference type="ARBA" id="ARBA00008418"/>
    </source>
</evidence>
<dbReference type="Proteomes" id="UP000053660">
    <property type="component" value="Unassembled WGS sequence"/>
</dbReference>
<feature type="domain" description="Gelsolin-like" evidence="5">
    <location>
        <begin position="318"/>
        <end position="394"/>
    </location>
</feature>
<dbReference type="Gene3D" id="3.40.20.10">
    <property type="entry name" value="Severin"/>
    <property type="match status" value="3"/>
</dbReference>
<feature type="domain" description="Gelsolin-like" evidence="5">
    <location>
        <begin position="194"/>
        <end position="270"/>
    </location>
</feature>
<proteinExistence type="inferred from homology"/>
<keyword evidence="4" id="KW-0009">Actin-binding</keyword>
<evidence type="ECO:0000313" key="6">
    <source>
        <dbReference type="EMBL" id="KHJ87772.1"/>
    </source>
</evidence>
<dbReference type="CDD" id="cd11292">
    <property type="entry name" value="gelsolin_S3_like"/>
    <property type="match status" value="1"/>
</dbReference>
<dbReference type="PANTHER" id="PTHR11977">
    <property type="entry name" value="VILLIN"/>
    <property type="match status" value="1"/>
</dbReference>
<dbReference type="PRINTS" id="PR00597">
    <property type="entry name" value="GELSOLIN"/>
</dbReference>
<dbReference type="InterPro" id="IPR007123">
    <property type="entry name" value="Gelsolin-like_dom"/>
</dbReference>
<name>A0A0B1SW73_OESDE</name>